<dbReference type="EMBL" id="CP002364">
    <property type="protein sequence ID" value="ADW19138.1"/>
    <property type="molecule type" value="Genomic_DNA"/>
</dbReference>
<gene>
    <name evidence="2" type="ordered locus">Despr_3005</name>
</gene>
<organism evidence="2 3">
    <name type="scientific">Desulfobulbus propionicus (strain ATCC 33891 / DSM 2032 / VKM B-1956 / 1pr3)</name>
    <dbReference type="NCBI Taxonomy" id="577650"/>
    <lineage>
        <taxon>Bacteria</taxon>
        <taxon>Pseudomonadati</taxon>
        <taxon>Thermodesulfobacteriota</taxon>
        <taxon>Desulfobulbia</taxon>
        <taxon>Desulfobulbales</taxon>
        <taxon>Desulfobulbaceae</taxon>
        <taxon>Desulfobulbus</taxon>
    </lineage>
</organism>
<dbReference type="KEGG" id="dpr:Despr_3005"/>
<dbReference type="PROSITE" id="PS01276">
    <property type="entry name" value="PEPTIDASE_U32"/>
    <property type="match status" value="1"/>
</dbReference>
<reference evidence="2 3" key="1">
    <citation type="journal article" date="2011" name="Stand. Genomic Sci.">
        <title>Complete genome sequence of Desulfobulbus propionicus type strain (1pr3).</title>
        <authorList>
            <person name="Pagani I."/>
            <person name="Lapidus A."/>
            <person name="Nolan M."/>
            <person name="Lucas S."/>
            <person name="Hammon N."/>
            <person name="Deshpande S."/>
            <person name="Cheng J.F."/>
            <person name="Chertkov O."/>
            <person name="Davenport K."/>
            <person name="Tapia R."/>
            <person name="Han C."/>
            <person name="Goodwin L."/>
            <person name="Pitluck S."/>
            <person name="Liolios K."/>
            <person name="Mavromatis K."/>
            <person name="Ivanova N."/>
            <person name="Mikhailova N."/>
            <person name="Pati A."/>
            <person name="Chen A."/>
            <person name="Palaniappan K."/>
            <person name="Land M."/>
            <person name="Hauser L."/>
            <person name="Chang Y.J."/>
            <person name="Jeffries C.D."/>
            <person name="Detter J.C."/>
            <person name="Brambilla E."/>
            <person name="Kannan K.P."/>
            <person name="Djao O.D."/>
            <person name="Rohde M."/>
            <person name="Pukall R."/>
            <person name="Spring S."/>
            <person name="Goker M."/>
            <person name="Sikorski J."/>
            <person name="Woyke T."/>
            <person name="Bristow J."/>
            <person name="Eisen J.A."/>
            <person name="Markowitz V."/>
            <person name="Hugenholtz P."/>
            <person name="Kyrpides N.C."/>
            <person name="Klenk H.P."/>
        </authorList>
    </citation>
    <scope>NUCLEOTIDE SEQUENCE [LARGE SCALE GENOMIC DNA]</scope>
    <source>
        <strain evidence="3">ATCC 33891 / DSM 2032 / 1pr3</strain>
    </source>
</reference>
<dbReference type="PANTHER" id="PTHR30217">
    <property type="entry name" value="PEPTIDASE U32 FAMILY"/>
    <property type="match status" value="1"/>
</dbReference>
<accession>A0A7U3YPG8</accession>
<dbReference type="InterPro" id="IPR020988">
    <property type="entry name" value="Pept_U32_collagenase"/>
</dbReference>
<proteinExistence type="predicted"/>
<dbReference type="Pfam" id="PF12392">
    <property type="entry name" value="DUF3656"/>
    <property type="match status" value="1"/>
</dbReference>
<feature type="domain" description="Peptidase U32 collagenase" evidence="1">
    <location>
        <begin position="383"/>
        <end position="497"/>
    </location>
</feature>
<evidence type="ECO:0000259" key="1">
    <source>
        <dbReference type="Pfam" id="PF12392"/>
    </source>
</evidence>
<dbReference type="AlphaFoldDB" id="A0A7U3YPG8"/>
<name>A0A7U3YPG8_DESPD</name>
<evidence type="ECO:0000313" key="2">
    <source>
        <dbReference type="EMBL" id="ADW19138.1"/>
    </source>
</evidence>
<evidence type="ECO:0000313" key="3">
    <source>
        <dbReference type="Proteomes" id="UP000006365"/>
    </source>
</evidence>
<dbReference type="Pfam" id="PF01136">
    <property type="entry name" value="Peptidase_U32"/>
    <property type="match status" value="1"/>
</dbReference>
<protein>
    <submittedName>
        <fullName evidence="2">Peptidase U32</fullName>
    </submittedName>
</protein>
<sequence length="616" mass="68385">MNARTIELLAPAKNVSCGIAAIDHGADAVYIGGPLFGARAAAANSLVDIERLVAYAHQFRARVYVALNTLLEDDELDVAVRLIHQLYSIGVDALIIQDVGLLEADLPPIPLHSSTQMNNRTVEKVRFWEEMGFTQVVLARELSLAQIRQIRDATTVPLEFFVHGALCVSYSGQCYISEVMAGRSANRGQCAQFCRHAFDLVDGQGTVLVKDRHLLSLKDLDLSNHLGALIDAGISSFKIEGRLKDVSYVKNVTAAYRLALDAIIDTRNDLLRASSGRCQFRFTPDPARSFSRGATTYFVHRRDKAMAEIRTPKSIGKRIGRVSTVDARSFTLAGDEAVHNGDGLCFFDRDNTLVGVRVNRVEGRTIFPKDGVARLRLSPGTEIFRNFDIQFNRVLEQSTLCRQLAVRMRLAEHAEGVQLTITDEDEIASTTTIETDKETAIKGETISSVAVRQLKKSGGTVFTVSDVSLDLSPGRFLPASVLNALRRKAFARHLEIRRASYPRQEKIRPRNDAPWVAATVAYTDNITNRNAAIFFLHHGVRQLHPELLRAGNVPECALMTTKYCIRFQLGLCSGAKIQKGRIAEPLFLTDKTGTYELCFDCSRCEMAVRNIEHHQQ</sequence>
<dbReference type="InterPro" id="IPR001539">
    <property type="entry name" value="Peptidase_U32"/>
</dbReference>
<dbReference type="Proteomes" id="UP000006365">
    <property type="component" value="Chromosome"/>
</dbReference>
<dbReference type="PANTHER" id="PTHR30217:SF10">
    <property type="entry name" value="23S RRNA 5-HYDROXYCYTIDINE C2501 SYNTHASE"/>
    <property type="match status" value="1"/>
</dbReference>
<dbReference type="InterPro" id="IPR051454">
    <property type="entry name" value="RNA/ubiquinone_mod_enzymes"/>
</dbReference>
<keyword evidence="3" id="KW-1185">Reference proteome</keyword>
<dbReference type="RefSeq" id="WP_015725663.1">
    <property type="nucleotide sequence ID" value="NC_014972.1"/>
</dbReference>